<gene>
    <name evidence="3" type="ORF">J2S43_003277</name>
</gene>
<sequence>MSTESFTPARQDPDPPPQGQPGAASSAEADLVSAAGLVPPPPGPSIPHPANGPLAAVDEASRPATPDASGSYPLPRREKGAQLPTGSWQAFAPKPDPASIDAANALISGTGGPAGPTAAQQPASPAMPLTSRSAMDAANALISGFGMPGTGAAPAADTAGEADSEPEFSGRELPTAGFRPPDAVRPFASRDAAPAAGPTADAGRTTTTGATAGAEGTATPPATGHATTPSTTGAGHTATPSTTGHAATQSTTGAEWVATPSTTGTTADAGLAATPSATDAGRTATPSATGTGAAGPGGGAATSGDRSRDAAKPAGGTGTTGGATGYRPPKRGRSSSDTSATAEETKPSTHRAATTRDAVTTSSGTDVTTAAETAPAWQPSSDGTPAFRPAGPALRRPDAGGAAPRHGVGGHGPASPSETEPATPSGRSGASPAFRPAGGAFAQVRPGAEPATPAGDAARPTGPARTVPSPGPDASGPDTAGGDGVRSAFAEPIDGPAGITTTASGIPTTAGVPIPAAAAPATAAASTGAASTGTASTGTAFTGTAPTDTASTGAASTAAGDATVLAASATPTVPATPAKATAAGDPEGPARTRKPLPPIRQAPVPEPVAEVKKEVTAPDDEDSSEESELEERRRLDRLALRRAEIRLAQGDAHSALAEASPAMARLSSDADVWLLMARIRIALDDIPGALKATETATALKPGAPAISAVISDALAATGRHAEAIANARAALEAEPGNPHWQHLVATRLVEAGEDRAEADKLARAAVAAMPDEPAFQATAVLTQGSRHRRGRGSAEPEVSTETALVPFRTAGANPSAAKADAGEDEKAPARRWAWGRGTGRALALPAGPSAAKPEAPAGGEQLVDFVESLKSDVPVMPGHDGVTVLEGETVPNEGRTAYRPPRPMPKLVTEDPGDKPWQRGGPASMTGTMRPGGPDWSALAGTRSWQQGTGTVPVVSYGAADARWPMARVGVTTALGAGVTYACLVLNLTETAHLAAAIALATVALMVIQFVWSSGAAGRRALGRAVNTVRRVLAAVLGLGAVVTLGLAAAGTDGRMPWLLAGAAAAGLLAAVLAATEPRSRRRTHGQR</sequence>
<feature type="region of interest" description="Disordered" evidence="1">
    <location>
        <begin position="892"/>
        <end position="917"/>
    </location>
</feature>
<feature type="region of interest" description="Disordered" evidence="1">
    <location>
        <begin position="1"/>
        <end position="130"/>
    </location>
</feature>
<feature type="compositionally biased region" description="Pro residues" evidence="1">
    <location>
        <begin position="595"/>
        <end position="606"/>
    </location>
</feature>
<organism evidence="3 4">
    <name type="scientific">Catenuloplanes nepalensis</name>
    <dbReference type="NCBI Taxonomy" id="587533"/>
    <lineage>
        <taxon>Bacteria</taxon>
        <taxon>Bacillati</taxon>
        <taxon>Actinomycetota</taxon>
        <taxon>Actinomycetes</taxon>
        <taxon>Micromonosporales</taxon>
        <taxon>Micromonosporaceae</taxon>
        <taxon>Catenuloplanes</taxon>
    </lineage>
</organism>
<dbReference type="SUPFAM" id="SSF48452">
    <property type="entry name" value="TPR-like"/>
    <property type="match status" value="1"/>
</dbReference>
<comment type="caution">
    <text evidence="3">The sequence shown here is derived from an EMBL/GenBank/DDBJ whole genome shotgun (WGS) entry which is preliminary data.</text>
</comment>
<evidence type="ECO:0000313" key="4">
    <source>
        <dbReference type="Proteomes" id="UP001240984"/>
    </source>
</evidence>
<feature type="compositionally biased region" description="Gly residues" evidence="1">
    <location>
        <begin position="292"/>
        <end position="301"/>
    </location>
</feature>
<feature type="region of interest" description="Disordered" evidence="1">
    <location>
        <begin position="570"/>
        <end position="632"/>
    </location>
</feature>
<keyword evidence="4" id="KW-1185">Reference proteome</keyword>
<feature type="compositionally biased region" description="Low complexity" evidence="1">
    <location>
        <begin position="115"/>
        <end position="126"/>
    </location>
</feature>
<feature type="compositionally biased region" description="Acidic residues" evidence="1">
    <location>
        <begin position="617"/>
        <end position="629"/>
    </location>
</feature>
<keyword evidence="2" id="KW-0472">Membrane</keyword>
<proteinExistence type="predicted"/>
<accession>A0ABT9MTJ6</accession>
<evidence type="ECO:0000313" key="3">
    <source>
        <dbReference type="EMBL" id="MDP9794765.1"/>
    </source>
</evidence>
<feature type="transmembrane region" description="Helical" evidence="2">
    <location>
        <begin position="992"/>
        <end position="1012"/>
    </location>
</feature>
<feature type="region of interest" description="Disordered" evidence="1">
    <location>
        <begin position="145"/>
        <end position="513"/>
    </location>
</feature>
<name>A0ABT9MTJ6_9ACTN</name>
<dbReference type="Gene3D" id="1.25.40.10">
    <property type="entry name" value="Tetratricopeptide repeat domain"/>
    <property type="match status" value="1"/>
</dbReference>
<evidence type="ECO:0000256" key="1">
    <source>
        <dbReference type="SAM" id="MobiDB-lite"/>
    </source>
</evidence>
<dbReference type="RefSeq" id="WP_306830026.1">
    <property type="nucleotide sequence ID" value="NZ_JAUSRA010000001.1"/>
</dbReference>
<feature type="compositionally biased region" description="Pro residues" evidence="1">
    <location>
        <begin position="38"/>
        <end position="47"/>
    </location>
</feature>
<feature type="transmembrane region" description="Helical" evidence="2">
    <location>
        <begin position="1032"/>
        <end position="1050"/>
    </location>
</feature>
<feature type="compositionally biased region" description="Low complexity" evidence="1">
    <location>
        <begin position="189"/>
        <end position="248"/>
    </location>
</feature>
<feature type="compositionally biased region" description="Gly residues" evidence="1">
    <location>
        <begin position="315"/>
        <end position="324"/>
    </location>
</feature>
<feature type="compositionally biased region" description="Polar residues" evidence="1">
    <location>
        <begin position="357"/>
        <end position="371"/>
    </location>
</feature>
<dbReference type="InterPro" id="IPR011990">
    <property type="entry name" value="TPR-like_helical_dom_sf"/>
</dbReference>
<feature type="compositionally biased region" description="Low complexity" evidence="1">
    <location>
        <begin position="570"/>
        <end position="583"/>
    </location>
</feature>
<feature type="compositionally biased region" description="Low complexity" evidence="1">
    <location>
        <begin position="150"/>
        <end position="159"/>
    </location>
</feature>
<keyword evidence="2" id="KW-1133">Transmembrane helix</keyword>
<feature type="compositionally biased region" description="Polar residues" evidence="1">
    <location>
        <begin position="416"/>
        <end position="428"/>
    </location>
</feature>
<dbReference type="EMBL" id="JAUSRA010000001">
    <property type="protein sequence ID" value="MDP9794765.1"/>
    <property type="molecule type" value="Genomic_DNA"/>
</dbReference>
<protein>
    <submittedName>
        <fullName evidence="3">Tetratricopeptide (TPR) repeat protein</fullName>
    </submittedName>
</protein>
<reference evidence="3 4" key="1">
    <citation type="submission" date="2023-07" db="EMBL/GenBank/DDBJ databases">
        <title>Sequencing the genomes of 1000 actinobacteria strains.</title>
        <authorList>
            <person name="Klenk H.-P."/>
        </authorList>
    </citation>
    <scope>NUCLEOTIDE SEQUENCE [LARGE SCALE GENOMIC DNA]</scope>
    <source>
        <strain evidence="3 4">DSM 44710</strain>
    </source>
</reference>
<dbReference type="Proteomes" id="UP001240984">
    <property type="component" value="Unassembled WGS sequence"/>
</dbReference>
<feature type="compositionally biased region" description="Basic and acidic residues" evidence="1">
    <location>
        <begin position="908"/>
        <end position="917"/>
    </location>
</feature>
<feature type="transmembrane region" description="Helical" evidence="2">
    <location>
        <begin position="1056"/>
        <end position="1075"/>
    </location>
</feature>
<evidence type="ECO:0000256" key="2">
    <source>
        <dbReference type="SAM" id="Phobius"/>
    </source>
</evidence>
<feature type="compositionally biased region" description="Low complexity" evidence="1">
    <location>
        <begin position="262"/>
        <end position="291"/>
    </location>
</feature>
<keyword evidence="2" id="KW-0812">Transmembrane</keyword>